<dbReference type="PANTHER" id="PTHR23131:SF0">
    <property type="entry name" value="ENDORIBONUCLEASE LACTB2"/>
    <property type="match status" value="1"/>
</dbReference>
<dbReference type="STRING" id="313367.JSE7799_02995"/>
<dbReference type="InterPro" id="IPR041516">
    <property type="entry name" value="LACTB2_WH"/>
</dbReference>
<feature type="domain" description="Metallo-beta-lactamase" evidence="1">
    <location>
        <begin position="21"/>
        <end position="199"/>
    </location>
</feature>
<dbReference type="SMART" id="SM00849">
    <property type="entry name" value="Lactamase_B"/>
    <property type="match status" value="1"/>
</dbReference>
<dbReference type="CDD" id="cd16278">
    <property type="entry name" value="metallo-hydrolase-like_MBL-fold"/>
    <property type="match status" value="1"/>
</dbReference>
<keyword evidence="2" id="KW-0378">Hydrolase</keyword>
<protein>
    <submittedName>
        <fullName evidence="2">Hydroxyacylglutathione hydrolase</fullName>
    </submittedName>
</protein>
<evidence type="ECO:0000313" key="3">
    <source>
        <dbReference type="Proteomes" id="UP000049455"/>
    </source>
</evidence>
<dbReference type="InterPro" id="IPR001279">
    <property type="entry name" value="Metallo-B-lactamas"/>
</dbReference>
<dbReference type="InterPro" id="IPR050662">
    <property type="entry name" value="Sec-metab_biosynth-thioest"/>
</dbReference>
<dbReference type="SUPFAM" id="SSF56281">
    <property type="entry name" value="Metallo-hydrolase/oxidoreductase"/>
    <property type="match status" value="1"/>
</dbReference>
<organism evidence="2 3">
    <name type="scientific">Jannaschia seosinensis</name>
    <dbReference type="NCBI Taxonomy" id="313367"/>
    <lineage>
        <taxon>Bacteria</taxon>
        <taxon>Pseudomonadati</taxon>
        <taxon>Pseudomonadota</taxon>
        <taxon>Alphaproteobacteria</taxon>
        <taxon>Rhodobacterales</taxon>
        <taxon>Roseobacteraceae</taxon>
        <taxon>Jannaschia</taxon>
    </lineage>
</organism>
<keyword evidence="3" id="KW-1185">Reference proteome</keyword>
<dbReference type="InterPro" id="IPR036866">
    <property type="entry name" value="RibonucZ/Hydroxyglut_hydro"/>
</dbReference>
<proteinExistence type="predicted"/>
<dbReference type="Pfam" id="PF17778">
    <property type="entry name" value="WHD_BLACT"/>
    <property type="match status" value="1"/>
</dbReference>
<dbReference type="Gene3D" id="3.60.15.10">
    <property type="entry name" value="Ribonuclease Z/Hydroxyacylglutathione hydrolase-like"/>
    <property type="match status" value="1"/>
</dbReference>
<sequence>MVERGLVRVLAPNPSPMTAEGTNTFVLGTDEMAVIDPGPADPVHLDRIVDILAGRPVAAVLVTHSHVDHSPGARPLADRVDAPVLAFGRSGAGRSPASAALPGLGGGEGVQMDFAPDRTLADGEVVASDSWSLVAHHTPGHMANHLSFEWREARAVFTGDTVMGWASTMISPPDGELGQFMASLDRLEALDATVFHPGHGGPINMPAARCRELRAHRQARERQVLAALDTPARIPDLVAQLYAGTPPALHPAAARNVLAHLLHLHQRHLVTAEGAPGPEAIWRRT</sequence>
<dbReference type="Pfam" id="PF00753">
    <property type="entry name" value="Lactamase_B"/>
    <property type="match status" value="1"/>
</dbReference>
<evidence type="ECO:0000313" key="2">
    <source>
        <dbReference type="EMBL" id="CUH40264.1"/>
    </source>
</evidence>
<dbReference type="Proteomes" id="UP000049455">
    <property type="component" value="Unassembled WGS sequence"/>
</dbReference>
<dbReference type="GO" id="GO:0016787">
    <property type="term" value="F:hydrolase activity"/>
    <property type="evidence" value="ECO:0007669"/>
    <property type="project" value="UniProtKB-KW"/>
</dbReference>
<gene>
    <name evidence="2" type="ORF">JSE7799_02995</name>
</gene>
<dbReference type="AlphaFoldDB" id="A0A0M7BEK9"/>
<accession>A0A0M7BEK9</accession>
<dbReference type="InterPro" id="IPR036388">
    <property type="entry name" value="WH-like_DNA-bd_sf"/>
</dbReference>
<dbReference type="EMBL" id="CYPR01000200">
    <property type="protein sequence ID" value="CUH40264.1"/>
    <property type="molecule type" value="Genomic_DNA"/>
</dbReference>
<evidence type="ECO:0000259" key="1">
    <source>
        <dbReference type="SMART" id="SM00849"/>
    </source>
</evidence>
<dbReference type="Gene3D" id="1.10.10.10">
    <property type="entry name" value="Winged helix-like DNA-binding domain superfamily/Winged helix DNA-binding domain"/>
    <property type="match status" value="1"/>
</dbReference>
<dbReference type="PANTHER" id="PTHR23131">
    <property type="entry name" value="ENDORIBONUCLEASE LACTB2"/>
    <property type="match status" value="1"/>
</dbReference>
<name>A0A0M7BEK9_9RHOB</name>
<reference evidence="2 3" key="1">
    <citation type="submission" date="2015-09" db="EMBL/GenBank/DDBJ databases">
        <authorList>
            <person name="Jackson K.R."/>
            <person name="Lunt B.L."/>
            <person name="Fisher J.N.B."/>
            <person name="Gardner A.V."/>
            <person name="Bailey M.E."/>
            <person name="Deus L.M."/>
            <person name="Earl A.S."/>
            <person name="Gibby P.D."/>
            <person name="Hartmann K.A."/>
            <person name="Liu J.E."/>
            <person name="Manci A.M."/>
            <person name="Nielsen D.A."/>
            <person name="Solomon M.B."/>
            <person name="Breakwell D.P."/>
            <person name="Burnett S.H."/>
            <person name="Grose J.H."/>
        </authorList>
    </citation>
    <scope>NUCLEOTIDE SEQUENCE [LARGE SCALE GENOMIC DNA]</scope>
    <source>
        <strain evidence="2 3">CECT 7799</strain>
    </source>
</reference>